<feature type="domain" description="SLH" evidence="1">
    <location>
        <begin position="21"/>
        <end position="84"/>
    </location>
</feature>
<dbReference type="InterPro" id="IPR051465">
    <property type="entry name" value="Cell_Envelope_Struct_Comp"/>
</dbReference>
<dbReference type="PROSITE" id="PS51272">
    <property type="entry name" value="SLH"/>
    <property type="match status" value="1"/>
</dbReference>
<proteinExistence type="predicted"/>
<comment type="caution">
    <text evidence="2">The sequence shown here is derived from an EMBL/GenBank/DDBJ whole genome shotgun (WGS) entry which is preliminary data.</text>
</comment>
<dbReference type="Pfam" id="PF00395">
    <property type="entry name" value="SLH"/>
    <property type="match status" value="1"/>
</dbReference>
<dbReference type="InterPro" id="IPR001119">
    <property type="entry name" value="SLH_dom"/>
</dbReference>
<dbReference type="Proteomes" id="UP000176938">
    <property type="component" value="Unassembled WGS sequence"/>
</dbReference>
<sequence>MKRYWAVFIAVLLVSGMAIGEQLKFKDLPDDHWAASSVYDLVKLGVTRGYPDGTFRGAGKITRFETAVFLSKFAKAIGAEDLKGDLKKIKDDISRLKKGGEGVGLSGSYQADWLLANLLSGGARGAIGRYRLILTSAHEFGDGVNVIVNLDTMDYGWGSTAGGVLGTELFGIESNLRLDLGWETPVNLKLTYGSGVVQHTDATGVVPSETGQVYKRPDTAILASTRLWGADVSAGYIALTQTAAGRLTTSKITGKVGVPLFTSMKLEVSGDYLSSGFISSTPRDVRANIALSAPLSDKIKASGKVGLAGASSSNIMVAGGVALEDVWETGTVINLNLVKVGSLYITQAFAADEFDFAGLDSFDRPLINSTVNIGGKIVQLLSEDIKLVGKGDYRLNADYGFAAPGGRLTAQGGVSYTIAPNTVFDAMYRLHNDRATGNVSDIAALGLLYNF</sequence>
<accession>A0A1F4RH60</accession>
<evidence type="ECO:0000313" key="2">
    <source>
        <dbReference type="EMBL" id="OGC06813.1"/>
    </source>
</evidence>
<dbReference type="EMBL" id="METP01000014">
    <property type="protein sequence ID" value="OGC06813.1"/>
    <property type="molecule type" value="Genomic_DNA"/>
</dbReference>
<reference evidence="2 3" key="1">
    <citation type="journal article" date="2016" name="Nat. Commun.">
        <title>Thousands of microbial genomes shed light on interconnected biogeochemical processes in an aquifer system.</title>
        <authorList>
            <person name="Anantharaman K."/>
            <person name="Brown C.T."/>
            <person name="Hug L.A."/>
            <person name="Sharon I."/>
            <person name="Castelle C.J."/>
            <person name="Probst A.J."/>
            <person name="Thomas B.C."/>
            <person name="Singh A."/>
            <person name="Wilkins M.J."/>
            <person name="Karaoz U."/>
            <person name="Brodie E.L."/>
            <person name="Williams K.H."/>
            <person name="Hubbard S.S."/>
            <person name="Banfield J.F."/>
        </authorList>
    </citation>
    <scope>NUCLEOTIDE SEQUENCE [LARGE SCALE GENOMIC DNA]</scope>
</reference>
<gene>
    <name evidence="2" type="ORF">A3H38_06305</name>
</gene>
<evidence type="ECO:0000259" key="1">
    <source>
        <dbReference type="PROSITE" id="PS51272"/>
    </source>
</evidence>
<name>A0A1F4RH60_UNCSA</name>
<protein>
    <recommendedName>
        <fullName evidence="1">SLH domain-containing protein</fullName>
    </recommendedName>
</protein>
<evidence type="ECO:0000313" key="3">
    <source>
        <dbReference type="Proteomes" id="UP000176938"/>
    </source>
</evidence>
<organism evidence="2 3">
    <name type="scientific">candidate division WOR-1 bacterium RIFCSPLOWO2_02_FULL_46_20</name>
    <dbReference type="NCBI Taxonomy" id="1802567"/>
    <lineage>
        <taxon>Bacteria</taxon>
        <taxon>Bacillati</taxon>
        <taxon>Saganbacteria</taxon>
    </lineage>
</organism>
<dbReference type="PANTHER" id="PTHR43308">
    <property type="entry name" value="OUTER MEMBRANE PROTEIN ALPHA-RELATED"/>
    <property type="match status" value="1"/>
</dbReference>
<dbReference type="AlphaFoldDB" id="A0A1F4RH60"/>